<evidence type="ECO:0000256" key="1">
    <source>
        <dbReference type="ARBA" id="ARBA00004479"/>
    </source>
</evidence>
<dbReference type="AlphaFoldDB" id="A0AAW0WJ28"/>
<keyword evidence="5" id="KW-0393">Immunoglobulin domain</keyword>
<sequence>GWVTTSHLTHYRVRSRKVTEVVVECRAMNPAIEQVVSKTRIISVTKPAGPPRLEGDLGDSYLAGTTLDLACSSVGGHPPPTIRIYKEEEEVATEVVREMNVTRGRAKLRLTPADNGAKVTCEVTTLGSTSPPLTASARLSVHFAPWEV</sequence>
<feature type="non-terminal residue" evidence="7">
    <location>
        <position position="1"/>
    </location>
</feature>
<keyword evidence="3" id="KW-1015">Disulfide bond</keyword>
<dbReference type="InterPro" id="IPR051275">
    <property type="entry name" value="Cell_adhesion_signaling"/>
</dbReference>
<dbReference type="PROSITE" id="PS50835">
    <property type="entry name" value="IG_LIKE"/>
    <property type="match status" value="1"/>
</dbReference>
<feature type="domain" description="Ig-like" evidence="6">
    <location>
        <begin position="30"/>
        <end position="140"/>
    </location>
</feature>
<dbReference type="InterPro" id="IPR013162">
    <property type="entry name" value="CD80_C2-set"/>
</dbReference>
<protein>
    <recommendedName>
        <fullName evidence="6">Ig-like domain-containing protein</fullName>
    </recommendedName>
</protein>
<dbReference type="SUPFAM" id="SSF48726">
    <property type="entry name" value="Immunoglobulin"/>
    <property type="match status" value="1"/>
</dbReference>
<comment type="caution">
    <text evidence="7">The sequence shown here is derived from an EMBL/GenBank/DDBJ whole genome shotgun (WGS) entry which is preliminary data.</text>
</comment>
<name>A0AAW0WJ28_CHEQU</name>
<evidence type="ECO:0000313" key="7">
    <source>
        <dbReference type="EMBL" id="KAK8727086.1"/>
    </source>
</evidence>
<proteinExistence type="predicted"/>
<organism evidence="7 8">
    <name type="scientific">Cherax quadricarinatus</name>
    <name type="common">Australian red claw crayfish</name>
    <dbReference type="NCBI Taxonomy" id="27406"/>
    <lineage>
        <taxon>Eukaryota</taxon>
        <taxon>Metazoa</taxon>
        <taxon>Ecdysozoa</taxon>
        <taxon>Arthropoda</taxon>
        <taxon>Crustacea</taxon>
        <taxon>Multicrustacea</taxon>
        <taxon>Malacostraca</taxon>
        <taxon>Eumalacostraca</taxon>
        <taxon>Eucarida</taxon>
        <taxon>Decapoda</taxon>
        <taxon>Pleocyemata</taxon>
        <taxon>Astacidea</taxon>
        <taxon>Parastacoidea</taxon>
        <taxon>Parastacidae</taxon>
        <taxon>Cherax</taxon>
    </lineage>
</organism>
<evidence type="ECO:0000259" key="6">
    <source>
        <dbReference type="PROSITE" id="PS50835"/>
    </source>
</evidence>
<comment type="subcellular location">
    <subcellularLocation>
        <location evidence="1">Membrane</location>
        <topology evidence="1">Single-pass type I membrane protein</topology>
    </subcellularLocation>
</comment>
<dbReference type="GO" id="GO:0005911">
    <property type="term" value="C:cell-cell junction"/>
    <property type="evidence" value="ECO:0007669"/>
    <property type="project" value="TreeGrafter"/>
</dbReference>
<dbReference type="GO" id="GO:0050839">
    <property type="term" value="F:cell adhesion molecule binding"/>
    <property type="evidence" value="ECO:0007669"/>
    <property type="project" value="TreeGrafter"/>
</dbReference>
<reference evidence="7 8" key="1">
    <citation type="journal article" date="2024" name="BMC Genomics">
        <title>Genome assembly of redclaw crayfish (Cherax quadricarinatus) provides insights into its immune adaptation and hypoxia tolerance.</title>
        <authorList>
            <person name="Liu Z."/>
            <person name="Zheng J."/>
            <person name="Li H."/>
            <person name="Fang K."/>
            <person name="Wang S."/>
            <person name="He J."/>
            <person name="Zhou D."/>
            <person name="Weng S."/>
            <person name="Chi M."/>
            <person name="Gu Z."/>
            <person name="He J."/>
            <person name="Li F."/>
            <person name="Wang M."/>
        </authorList>
    </citation>
    <scope>NUCLEOTIDE SEQUENCE [LARGE SCALE GENOMIC DNA]</scope>
    <source>
        <strain evidence="7">ZL_2023a</strain>
    </source>
</reference>
<keyword evidence="4" id="KW-0325">Glycoprotein</keyword>
<dbReference type="InterPro" id="IPR036179">
    <property type="entry name" value="Ig-like_dom_sf"/>
</dbReference>
<evidence type="ECO:0000256" key="5">
    <source>
        <dbReference type="ARBA" id="ARBA00023319"/>
    </source>
</evidence>
<dbReference type="GO" id="GO:0005886">
    <property type="term" value="C:plasma membrane"/>
    <property type="evidence" value="ECO:0007669"/>
    <property type="project" value="TreeGrafter"/>
</dbReference>
<dbReference type="Gene3D" id="2.60.40.10">
    <property type="entry name" value="Immunoglobulins"/>
    <property type="match status" value="1"/>
</dbReference>
<dbReference type="PANTHER" id="PTHR11640:SF164">
    <property type="entry name" value="MAM DOMAIN-CONTAINING GLYCOSYLPHOSPHATIDYLINOSITOL ANCHOR PROTEIN 1"/>
    <property type="match status" value="1"/>
</dbReference>
<dbReference type="Pfam" id="PF08205">
    <property type="entry name" value="C2-set_2"/>
    <property type="match status" value="1"/>
</dbReference>
<dbReference type="Proteomes" id="UP001445076">
    <property type="component" value="Unassembled WGS sequence"/>
</dbReference>
<dbReference type="EMBL" id="JARKIK010000077">
    <property type="protein sequence ID" value="KAK8727086.1"/>
    <property type="molecule type" value="Genomic_DNA"/>
</dbReference>
<accession>A0AAW0WJ28</accession>
<keyword evidence="8" id="KW-1185">Reference proteome</keyword>
<evidence type="ECO:0000256" key="4">
    <source>
        <dbReference type="ARBA" id="ARBA00023180"/>
    </source>
</evidence>
<feature type="non-terminal residue" evidence="7">
    <location>
        <position position="148"/>
    </location>
</feature>
<keyword evidence="2" id="KW-0472">Membrane</keyword>
<evidence type="ECO:0000256" key="3">
    <source>
        <dbReference type="ARBA" id="ARBA00023157"/>
    </source>
</evidence>
<dbReference type="InterPro" id="IPR013783">
    <property type="entry name" value="Ig-like_fold"/>
</dbReference>
<evidence type="ECO:0000313" key="8">
    <source>
        <dbReference type="Proteomes" id="UP001445076"/>
    </source>
</evidence>
<evidence type="ECO:0000256" key="2">
    <source>
        <dbReference type="ARBA" id="ARBA00023136"/>
    </source>
</evidence>
<dbReference type="InterPro" id="IPR007110">
    <property type="entry name" value="Ig-like_dom"/>
</dbReference>
<dbReference type="GO" id="GO:0098609">
    <property type="term" value="P:cell-cell adhesion"/>
    <property type="evidence" value="ECO:0007669"/>
    <property type="project" value="TreeGrafter"/>
</dbReference>
<gene>
    <name evidence="7" type="ORF">OTU49_009932</name>
</gene>
<dbReference type="PANTHER" id="PTHR11640">
    <property type="entry name" value="NEPHRIN"/>
    <property type="match status" value="1"/>
</dbReference>